<accession>A0AAW1G5U1</accession>
<dbReference type="PANTHER" id="PTHR15077">
    <property type="entry name" value="FAS-ASSOCIATING DEATH DOMAIN-CONTAINING PROTEIN FADD"/>
    <property type="match status" value="1"/>
</dbReference>
<dbReference type="Gene3D" id="1.10.533.10">
    <property type="entry name" value="Death Domain, Fas"/>
    <property type="match status" value="2"/>
</dbReference>
<evidence type="ECO:0000313" key="4">
    <source>
        <dbReference type="Proteomes" id="UP001488805"/>
    </source>
</evidence>
<proteinExistence type="predicted"/>
<dbReference type="PANTHER" id="PTHR15077:SF10">
    <property type="entry name" value="FAS-ASSOCIATED DEATH DOMAIN PROTEIN"/>
    <property type="match status" value="1"/>
</dbReference>
<evidence type="ECO:0000313" key="3">
    <source>
        <dbReference type="EMBL" id="KAK9542527.1"/>
    </source>
</evidence>
<feature type="domain" description="DED" evidence="2">
    <location>
        <begin position="5"/>
        <end position="82"/>
    </location>
</feature>
<dbReference type="GO" id="GO:0089720">
    <property type="term" value="F:caspase binding"/>
    <property type="evidence" value="ECO:0007669"/>
    <property type="project" value="TreeGrafter"/>
</dbReference>
<evidence type="ECO:0000259" key="1">
    <source>
        <dbReference type="PROSITE" id="PS50017"/>
    </source>
</evidence>
<dbReference type="GO" id="GO:0097191">
    <property type="term" value="P:extrinsic apoptotic signaling pathway"/>
    <property type="evidence" value="ECO:0007669"/>
    <property type="project" value="TreeGrafter"/>
</dbReference>
<feature type="domain" description="Death" evidence="1">
    <location>
        <begin position="103"/>
        <end position="186"/>
    </location>
</feature>
<dbReference type="GO" id="GO:0031265">
    <property type="term" value="C:CD95 death-inducing signaling complex"/>
    <property type="evidence" value="ECO:0007669"/>
    <property type="project" value="TreeGrafter"/>
</dbReference>
<dbReference type="SUPFAM" id="SSF47986">
    <property type="entry name" value="DEATH domain"/>
    <property type="match status" value="2"/>
</dbReference>
<dbReference type="SMART" id="SM00031">
    <property type="entry name" value="DED"/>
    <property type="match status" value="1"/>
</dbReference>
<dbReference type="EMBL" id="JBCEZU010000001">
    <property type="protein sequence ID" value="KAK9542527.1"/>
    <property type="molecule type" value="Genomic_DNA"/>
</dbReference>
<keyword evidence="4" id="KW-1185">Reference proteome</keyword>
<sequence length="189" mass="21409">MSSLQFSSLLLEISNQLNEEQLGRMKFLCHDIGKRALENIKNGTQLFLVLREKGKLRADKTEYLSELLKSIERNDLSDKLDSWTESGSGDVDDQPDAAERAKLNVATDVIAENLGKKWRKLGRKLGLTDVKLESVSRRHTDLEETARELLKEWRKSRRAEARASDLVAALRACELNLTADNVEDSLQTL</sequence>
<protein>
    <recommendedName>
        <fullName evidence="5">FADD</fullName>
    </recommendedName>
</protein>
<dbReference type="InterPro" id="IPR011029">
    <property type="entry name" value="DEATH-like_dom_sf"/>
</dbReference>
<dbReference type="Proteomes" id="UP001488805">
    <property type="component" value="Unassembled WGS sequence"/>
</dbReference>
<dbReference type="GO" id="GO:0005123">
    <property type="term" value="F:death receptor binding"/>
    <property type="evidence" value="ECO:0007669"/>
    <property type="project" value="TreeGrafter"/>
</dbReference>
<dbReference type="GO" id="GO:0042981">
    <property type="term" value="P:regulation of apoptotic process"/>
    <property type="evidence" value="ECO:0007669"/>
    <property type="project" value="InterPro"/>
</dbReference>
<name>A0AAW1G5U1_ZOAVI</name>
<dbReference type="CDD" id="cd08336">
    <property type="entry name" value="DED_FADD"/>
    <property type="match status" value="1"/>
</dbReference>
<dbReference type="SMART" id="SM00005">
    <property type="entry name" value="DEATH"/>
    <property type="match status" value="1"/>
</dbReference>
<dbReference type="PROSITE" id="PS50168">
    <property type="entry name" value="DED"/>
    <property type="match status" value="1"/>
</dbReference>
<reference evidence="3 4" key="1">
    <citation type="journal article" date="2024" name="Genome Biol. Evol.">
        <title>Chromosome-level genome assembly of the viviparous eelpout Zoarces viviparus.</title>
        <authorList>
            <person name="Fuhrmann N."/>
            <person name="Brasseur M.V."/>
            <person name="Bakowski C.E."/>
            <person name="Podsiadlowski L."/>
            <person name="Prost S."/>
            <person name="Krehenwinkel H."/>
            <person name="Mayer C."/>
        </authorList>
    </citation>
    <scope>NUCLEOTIDE SEQUENCE [LARGE SCALE GENOMIC DNA]</scope>
    <source>
        <strain evidence="3">NO-MEL_2022_Ind0_liver</strain>
    </source>
</reference>
<dbReference type="PROSITE" id="PS50017">
    <property type="entry name" value="DEATH_DOMAIN"/>
    <property type="match status" value="1"/>
</dbReference>
<evidence type="ECO:0008006" key="5">
    <source>
        <dbReference type="Google" id="ProtNLM"/>
    </source>
</evidence>
<gene>
    <name evidence="3" type="ORF">VZT92_000382</name>
</gene>
<dbReference type="InterPro" id="IPR016729">
    <property type="entry name" value="FADD"/>
</dbReference>
<comment type="caution">
    <text evidence="3">The sequence shown here is derived from an EMBL/GenBank/DDBJ whole genome shotgun (WGS) entry which is preliminary data.</text>
</comment>
<dbReference type="InterPro" id="IPR000488">
    <property type="entry name" value="Death_dom"/>
</dbReference>
<dbReference type="InterPro" id="IPR001875">
    <property type="entry name" value="DED_dom"/>
</dbReference>
<evidence type="ECO:0000259" key="2">
    <source>
        <dbReference type="PROSITE" id="PS50168"/>
    </source>
</evidence>
<organism evidence="3 4">
    <name type="scientific">Zoarces viviparus</name>
    <name type="common">Viviparous eelpout</name>
    <name type="synonym">Blennius viviparus</name>
    <dbReference type="NCBI Taxonomy" id="48416"/>
    <lineage>
        <taxon>Eukaryota</taxon>
        <taxon>Metazoa</taxon>
        <taxon>Chordata</taxon>
        <taxon>Craniata</taxon>
        <taxon>Vertebrata</taxon>
        <taxon>Euteleostomi</taxon>
        <taxon>Actinopterygii</taxon>
        <taxon>Neopterygii</taxon>
        <taxon>Teleostei</taxon>
        <taxon>Neoteleostei</taxon>
        <taxon>Acanthomorphata</taxon>
        <taxon>Eupercaria</taxon>
        <taxon>Perciformes</taxon>
        <taxon>Cottioidei</taxon>
        <taxon>Zoarcales</taxon>
        <taxon>Zoarcidae</taxon>
        <taxon>Zoarcinae</taxon>
        <taxon>Zoarces</taxon>
    </lineage>
</organism>
<dbReference type="GO" id="GO:0045089">
    <property type="term" value="P:positive regulation of innate immune response"/>
    <property type="evidence" value="ECO:0007669"/>
    <property type="project" value="TreeGrafter"/>
</dbReference>
<dbReference type="Pfam" id="PF01335">
    <property type="entry name" value="DED"/>
    <property type="match status" value="1"/>
</dbReference>
<dbReference type="FunFam" id="1.10.533.10:FF:000059">
    <property type="entry name" value="Fas-associated via death domain"/>
    <property type="match status" value="1"/>
</dbReference>
<dbReference type="AlphaFoldDB" id="A0AAW1G5U1"/>
<dbReference type="Pfam" id="PF00531">
    <property type="entry name" value="Death"/>
    <property type="match status" value="1"/>
</dbReference>